<evidence type="ECO:0000313" key="1">
    <source>
        <dbReference type="EMBL" id="GAA1870630.1"/>
    </source>
</evidence>
<dbReference type="RefSeq" id="WP_344424410.1">
    <property type="nucleotide sequence ID" value="NZ_BAAAQK010000025.1"/>
</dbReference>
<dbReference type="Pfam" id="PF04134">
    <property type="entry name" value="DCC1-like"/>
    <property type="match status" value="1"/>
</dbReference>
<sequence>MPIPDEGLLVFDGECGFCTRSLGWLRLLDRGARITSLPLQAPGVPERVGATREACKATLHFAAEGRVLTGAAAVNAALAVALRHPLPERLYARTTALQDRVYTWVARNRGRLPGTSPWCTRHPSVC</sequence>
<evidence type="ECO:0000313" key="2">
    <source>
        <dbReference type="Proteomes" id="UP001500449"/>
    </source>
</evidence>
<name>A0ABN2NIF6_9PSEU</name>
<gene>
    <name evidence="1" type="ORF">GCM10009836_59100</name>
</gene>
<organism evidence="1 2">
    <name type="scientific">Pseudonocardia ailaonensis</name>
    <dbReference type="NCBI Taxonomy" id="367279"/>
    <lineage>
        <taxon>Bacteria</taxon>
        <taxon>Bacillati</taxon>
        <taxon>Actinomycetota</taxon>
        <taxon>Actinomycetes</taxon>
        <taxon>Pseudonocardiales</taxon>
        <taxon>Pseudonocardiaceae</taxon>
        <taxon>Pseudonocardia</taxon>
    </lineage>
</organism>
<dbReference type="Proteomes" id="UP001500449">
    <property type="component" value="Unassembled WGS sequence"/>
</dbReference>
<protein>
    <recommendedName>
        <fullName evidence="3">DUF393 domain-containing protein</fullName>
    </recommendedName>
</protein>
<evidence type="ECO:0008006" key="3">
    <source>
        <dbReference type="Google" id="ProtNLM"/>
    </source>
</evidence>
<dbReference type="InterPro" id="IPR007263">
    <property type="entry name" value="DCC1-like"/>
</dbReference>
<proteinExistence type="predicted"/>
<comment type="caution">
    <text evidence="1">The sequence shown here is derived from an EMBL/GenBank/DDBJ whole genome shotgun (WGS) entry which is preliminary data.</text>
</comment>
<reference evidence="1 2" key="1">
    <citation type="journal article" date="2019" name="Int. J. Syst. Evol. Microbiol.">
        <title>The Global Catalogue of Microorganisms (GCM) 10K type strain sequencing project: providing services to taxonomists for standard genome sequencing and annotation.</title>
        <authorList>
            <consortium name="The Broad Institute Genomics Platform"/>
            <consortium name="The Broad Institute Genome Sequencing Center for Infectious Disease"/>
            <person name="Wu L."/>
            <person name="Ma J."/>
        </authorList>
    </citation>
    <scope>NUCLEOTIDE SEQUENCE [LARGE SCALE GENOMIC DNA]</scope>
    <source>
        <strain evidence="1 2">JCM 16009</strain>
    </source>
</reference>
<accession>A0ABN2NIF6</accession>
<keyword evidence="2" id="KW-1185">Reference proteome</keyword>
<dbReference type="EMBL" id="BAAAQK010000025">
    <property type="protein sequence ID" value="GAA1870630.1"/>
    <property type="molecule type" value="Genomic_DNA"/>
</dbReference>